<keyword evidence="2" id="KW-1185">Reference proteome</keyword>
<gene>
    <name evidence="1" type="ORF">IEQ34_016742</name>
</gene>
<sequence length="77" mass="9091">MPPIEPIFREAISSGYEQRGADFARRWADHERRGADFERRRGDFEEGFGYERRRKDYDTWGRPHPRGMGAYGAIRGN</sequence>
<reference evidence="1 2" key="1">
    <citation type="journal article" date="2021" name="Hortic Res">
        <title>Chromosome-scale assembly of the Dendrobium chrysotoxum genome enhances the understanding of orchid evolution.</title>
        <authorList>
            <person name="Zhang Y."/>
            <person name="Zhang G.Q."/>
            <person name="Zhang D."/>
            <person name="Liu X.D."/>
            <person name="Xu X.Y."/>
            <person name="Sun W.H."/>
            <person name="Yu X."/>
            <person name="Zhu X."/>
            <person name="Wang Z.W."/>
            <person name="Zhao X."/>
            <person name="Zhong W.Y."/>
            <person name="Chen H."/>
            <person name="Yin W.L."/>
            <person name="Huang T."/>
            <person name="Niu S.C."/>
            <person name="Liu Z.J."/>
        </authorList>
    </citation>
    <scope>NUCLEOTIDE SEQUENCE [LARGE SCALE GENOMIC DNA]</scope>
    <source>
        <strain evidence="1">Lindl</strain>
    </source>
</reference>
<proteinExistence type="predicted"/>
<dbReference type="AlphaFoldDB" id="A0AAV7GHC7"/>
<dbReference type="EMBL" id="JAGFBR010000015">
    <property type="protein sequence ID" value="KAH0454818.1"/>
    <property type="molecule type" value="Genomic_DNA"/>
</dbReference>
<comment type="caution">
    <text evidence="1">The sequence shown here is derived from an EMBL/GenBank/DDBJ whole genome shotgun (WGS) entry which is preliminary data.</text>
</comment>
<name>A0AAV7GHC7_DENCH</name>
<accession>A0AAV7GHC7</accession>
<evidence type="ECO:0000313" key="2">
    <source>
        <dbReference type="Proteomes" id="UP000775213"/>
    </source>
</evidence>
<dbReference type="Proteomes" id="UP000775213">
    <property type="component" value="Unassembled WGS sequence"/>
</dbReference>
<protein>
    <submittedName>
        <fullName evidence="1">Uncharacterized protein</fullName>
    </submittedName>
</protein>
<evidence type="ECO:0000313" key="1">
    <source>
        <dbReference type="EMBL" id="KAH0454818.1"/>
    </source>
</evidence>
<organism evidence="1 2">
    <name type="scientific">Dendrobium chrysotoxum</name>
    <name type="common">Orchid</name>
    <dbReference type="NCBI Taxonomy" id="161865"/>
    <lineage>
        <taxon>Eukaryota</taxon>
        <taxon>Viridiplantae</taxon>
        <taxon>Streptophyta</taxon>
        <taxon>Embryophyta</taxon>
        <taxon>Tracheophyta</taxon>
        <taxon>Spermatophyta</taxon>
        <taxon>Magnoliopsida</taxon>
        <taxon>Liliopsida</taxon>
        <taxon>Asparagales</taxon>
        <taxon>Orchidaceae</taxon>
        <taxon>Epidendroideae</taxon>
        <taxon>Malaxideae</taxon>
        <taxon>Dendrobiinae</taxon>
        <taxon>Dendrobium</taxon>
    </lineage>
</organism>